<dbReference type="InterPro" id="IPR050238">
    <property type="entry name" value="DNA_Rep/Repair_Clamp_Loader"/>
</dbReference>
<dbReference type="GO" id="GO:0006261">
    <property type="term" value="P:DNA-templated DNA replication"/>
    <property type="evidence" value="ECO:0007669"/>
    <property type="project" value="TreeGrafter"/>
</dbReference>
<name>A0A1K2HQ56_9NEIS</name>
<dbReference type="RefSeq" id="WP_072429762.1">
    <property type="nucleotide sequence ID" value="NZ_FPKR01000014.1"/>
</dbReference>
<dbReference type="InterPro" id="IPR004622">
    <property type="entry name" value="DNA_pol_HolB"/>
</dbReference>
<sequence length="336" mass="37229">MLYPWQGTTWQALRAQDARQHHALLITGEPGIGKLAFARHLAKSLLCESTSDAKPCEVCAACRWVEAGNHPDYRELTPVVEDEEADSESKAKKKPSAWITIDQVRELNDFVHLSAHRGGQRVTLVQPAEALNLAAANALLKTLEEPPPGAIFILISHQWRRLLPTIRSRCRQLPMPLPERAQALAWLEAQGLADAAAHLAEAGGAPLAAIERADASALALRRALLAELAEPRQLDPLALAERLDKQKLEVGKVTDWLARWVYDLARLGLADSVRYYPDDMSRLAPLASGLDPVRLMRYHDTVLAAKKLASHPLNARLVYEQLFFAYQQAVRPMPKG</sequence>
<proteinExistence type="predicted"/>
<organism evidence="1 2">
    <name type="scientific">Chitinimonas taiwanensis DSM 18899</name>
    <dbReference type="NCBI Taxonomy" id="1121279"/>
    <lineage>
        <taxon>Bacteria</taxon>
        <taxon>Pseudomonadati</taxon>
        <taxon>Pseudomonadota</taxon>
        <taxon>Betaproteobacteria</taxon>
        <taxon>Neisseriales</taxon>
        <taxon>Chitinibacteraceae</taxon>
        <taxon>Chitinimonas</taxon>
    </lineage>
</organism>
<dbReference type="NCBIfam" id="TIGR00678">
    <property type="entry name" value="holB"/>
    <property type="match status" value="1"/>
</dbReference>
<dbReference type="InterPro" id="IPR027417">
    <property type="entry name" value="P-loop_NTPase"/>
</dbReference>
<dbReference type="Pfam" id="PF13177">
    <property type="entry name" value="DNA_pol3_delta2"/>
    <property type="match status" value="1"/>
</dbReference>
<evidence type="ECO:0000313" key="2">
    <source>
        <dbReference type="Proteomes" id="UP000186513"/>
    </source>
</evidence>
<dbReference type="GO" id="GO:0009360">
    <property type="term" value="C:DNA polymerase III complex"/>
    <property type="evidence" value="ECO:0007669"/>
    <property type="project" value="TreeGrafter"/>
</dbReference>
<gene>
    <name evidence="1" type="ORF">SAMN02745887_03275</name>
</gene>
<dbReference type="AlphaFoldDB" id="A0A1K2HQ56"/>
<dbReference type="OrthoDB" id="9811073at2"/>
<dbReference type="Gene3D" id="3.40.50.300">
    <property type="entry name" value="P-loop containing nucleotide triphosphate hydrolases"/>
    <property type="match status" value="1"/>
</dbReference>
<evidence type="ECO:0000313" key="1">
    <source>
        <dbReference type="EMBL" id="SFZ78944.1"/>
    </source>
</evidence>
<reference evidence="1 2" key="1">
    <citation type="submission" date="2016-11" db="EMBL/GenBank/DDBJ databases">
        <authorList>
            <person name="Jaros S."/>
            <person name="Januszkiewicz K."/>
            <person name="Wedrychowicz H."/>
        </authorList>
    </citation>
    <scope>NUCLEOTIDE SEQUENCE [LARGE SCALE GENOMIC DNA]</scope>
    <source>
        <strain evidence="1 2">DSM 18899</strain>
    </source>
</reference>
<dbReference type="SUPFAM" id="SSF52540">
    <property type="entry name" value="P-loop containing nucleoside triphosphate hydrolases"/>
    <property type="match status" value="1"/>
</dbReference>
<dbReference type="GO" id="GO:0008408">
    <property type="term" value="F:3'-5' exonuclease activity"/>
    <property type="evidence" value="ECO:0007669"/>
    <property type="project" value="InterPro"/>
</dbReference>
<keyword evidence="2" id="KW-1185">Reference proteome</keyword>
<dbReference type="EMBL" id="FPKR01000014">
    <property type="protein sequence ID" value="SFZ78944.1"/>
    <property type="molecule type" value="Genomic_DNA"/>
</dbReference>
<protein>
    <submittedName>
        <fullName evidence="1">DNA polymerase-3 subunit delta</fullName>
    </submittedName>
</protein>
<dbReference type="Proteomes" id="UP000186513">
    <property type="component" value="Unassembled WGS sequence"/>
</dbReference>
<accession>A0A1K2HQ56</accession>
<dbReference type="PANTHER" id="PTHR11669:SF8">
    <property type="entry name" value="DNA POLYMERASE III SUBUNIT DELTA"/>
    <property type="match status" value="1"/>
</dbReference>
<dbReference type="STRING" id="1121279.SAMN02745887_03275"/>
<dbReference type="PANTHER" id="PTHR11669">
    <property type="entry name" value="REPLICATION FACTOR C / DNA POLYMERASE III GAMMA-TAU SUBUNIT"/>
    <property type="match status" value="1"/>
</dbReference>
<dbReference type="GO" id="GO:0003887">
    <property type="term" value="F:DNA-directed DNA polymerase activity"/>
    <property type="evidence" value="ECO:0007669"/>
    <property type="project" value="InterPro"/>
</dbReference>